<feature type="signal peptide" evidence="8">
    <location>
        <begin position="1"/>
        <end position="23"/>
    </location>
</feature>
<evidence type="ECO:0000313" key="10">
    <source>
        <dbReference type="EMBL" id="TGO09905.1"/>
    </source>
</evidence>
<feature type="domain" description="WSC" evidence="9">
    <location>
        <begin position="941"/>
        <end position="1039"/>
    </location>
</feature>
<evidence type="ECO:0000313" key="11">
    <source>
        <dbReference type="Proteomes" id="UP000297777"/>
    </source>
</evidence>
<name>A0A4Z1ECE8_9HELO</name>
<dbReference type="GO" id="GO:0005886">
    <property type="term" value="C:plasma membrane"/>
    <property type="evidence" value="ECO:0007669"/>
    <property type="project" value="TreeGrafter"/>
</dbReference>
<feature type="domain" description="WSC" evidence="9">
    <location>
        <begin position="1346"/>
        <end position="1444"/>
    </location>
</feature>
<keyword evidence="11" id="KW-1185">Reference proteome</keyword>
<dbReference type="EMBL" id="PQXH01000150">
    <property type="protein sequence ID" value="TGO09905.1"/>
    <property type="molecule type" value="Genomic_DNA"/>
</dbReference>
<dbReference type="InterPro" id="IPR051836">
    <property type="entry name" value="Kremen_rcpt"/>
</dbReference>
<evidence type="ECO:0000256" key="3">
    <source>
        <dbReference type="ARBA" id="ARBA00022729"/>
    </source>
</evidence>
<dbReference type="Pfam" id="PF01822">
    <property type="entry name" value="WSC"/>
    <property type="match status" value="4"/>
</dbReference>
<dbReference type="SMART" id="SM00321">
    <property type="entry name" value="WSC"/>
    <property type="match status" value="4"/>
</dbReference>
<evidence type="ECO:0000256" key="1">
    <source>
        <dbReference type="ARBA" id="ARBA00004167"/>
    </source>
</evidence>
<evidence type="ECO:0000256" key="8">
    <source>
        <dbReference type="SAM" id="SignalP"/>
    </source>
</evidence>
<evidence type="ECO:0000256" key="6">
    <source>
        <dbReference type="ARBA" id="ARBA00023180"/>
    </source>
</evidence>
<keyword evidence="5" id="KW-0472">Membrane</keyword>
<keyword evidence="2" id="KW-0812">Transmembrane</keyword>
<dbReference type="InterPro" id="IPR002889">
    <property type="entry name" value="WSC_carb-bd"/>
</dbReference>
<feature type="region of interest" description="Disordered" evidence="7">
    <location>
        <begin position="1166"/>
        <end position="1222"/>
    </location>
</feature>
<evidence type="ECO:0000256" key="4">
    <source>
        <dbReference type="ARBA" id="ARBA00022989"/>
    </source>
</evidence>
<dbReference type="PROSITE" id="PS51212">
    <property type="entry name" value="WSC"/>
    <property type="match status" value="4"/>
</dbReference>
<dbReference type="Proteomes" id="UP000297777">
    <property type="component" value="Unassembled WGS sequence"/>
</dbReference>
<sequence length="1444" mass="151685">MIFSPFYIAVLLTVIFSDILVQGLSSTDEYRDADLQQTGYLTNHNMDPGIIDSSSFGQLWKVAFNYQEQFYAKPLTYTPLAGGPQLLFLASNQNYIRTLNAETGVLINSRQVHTPFLQSDIGCTDIPNYIGIIGTPTIDPATDIAYFFSKTYIPNYRVPGNTGTANGVYYFHAININTLLDVDSYPILIDGAIADNAPQKYFIGGIILQRPSLTQVGSVVYGSFGGHCDLFNYTGLVMGIDVNTAKIITNWAVESGPLVPQKNVLLDGGGGGEGGIWMSGMGLATDGARIFLVSGNGGAHQNQGTPASGSSGCQTLGEATINLALDSTGVISVSDYFQPYDYQNMDAGDQDFGSGGIVLLDPTVFKGTGVDKMAVTAGKNGKIYILNANNLGGYKLGPGQTDNILQTIVTSAAVFGACGSYPLEGGFIYCTPVGLATSVYQLTFTSSGLPQFSKVGQTNEVSAGRVGVGIPTVTSFNNQVGTAILWMTDPDAGLRAWYAVPQNGVLQKIKLPQIGGANKFQRPAFGNGRVYTTDSNGVFYCLGAPVNLPLNCTSPIDFGTVALGDKADQTVSCITNIAITSINGATVGNGYFSVDNSTLPTGPLKKGATFTFPVTWDLSNVQIGATPNTSFGSVSPGIKSTPLTILTTNAVPGFATLYPISLTGTEVSSKPFLAIAPTTVDYGGITITNESDVNPQSAIFTISNKGLVAMTILGYAYTADDLDDSPIFINSTVITGTWDLGFGYFSAVGLPEIGSQIAPSSQISVQSSFEPTNGTGSYNSYWQVWSDGGTVNIILEGIASTAPITNFSISNGEGGWLPQANLLMDFGRVAPGSSSSQQIRICNVGGSSLEISKSKPPNGVFHISDPAELHESQQIAVNDCAYGTVIFSANVEQYNKPDLVLNNTWTLNTDDVDWGVHVVEITGTVISKKVGPVNSTTGQTIYNYLGCFQESNIGPRLLPNQGYTPNVTANSNNMCQEACYGLAQYSFAGTEYTSQCWCGNTPPPLASQDPTNALCNFACPGDPTDGCGGTGYISVFYNPTEYLAGSDPALYGPKTVSSVGNYNYLGCYSEATTGRALGGLSPQSPSTGFTIELCATACKEFTYFGMEYANECYCGNVLGVSSVNQTSSTPSINGCSMLCKGDTKEYCGGPGKLDVYMLNIATSSSPSMISTSTTTSTTSSSGTPSTSMTENTTSTSTSSLSSSTPPTILTTSTSSAIPTPTGPITVRNLTGYNYLGCYSEATTGRALSDLRPAPPIGGFTIASCQSSCSAFEYFGMEYSNECYCGTTVNAGSVLEESTIPSVNGCNMLCAGDSGEYCGGGSRLNMYQFNGTISTLSGPITVMNLTGWNYLGCYNESTRGRALSDLENPIPGMNNSVETCSMACNGWTYFGVEYGDECYCGSNINAGATLQSGLLPSTTGCNMVCAGNGTELCGGSLRLNLYQVG</sequence>
<comment type="subcellular location">
    <subcellularLocation>
        <location evidence="1">Membrane</location>
        <topology evidence="1">Single-pass membrane protein</topology>
    </subcellularLocation>
</comment>
<evidence type="ECO:0000256" key="2">
    <source>
        <dbReference type="ARBA" id="ARBA00022692"/>
    </source>
</evidence>
<dbReference type="PANTHER" id="PTHR24269:SF25">
    <property type="entry name" value="WSC DOMAIN-CONTAINING PROTEIN"/>
    <property type="match status" value="1"/>
</dbReference>
<feature type="chain" id="PRO_5021196613" description="WSC domain-containing protein" evidence="8">
    <location>
        <begin position="24"/>
        <end position="1444"/>
    </location>
</feature>
<protein>
    <recommendedName>
        <fullName evidence="9">WSC domain-containing protein</fullName>
    </recommendedName>
</protein>
<accession>A0A4Z1ECE8</accession>
<evidence type="ECO:0000259" key="9">
    <source>
        <dbReference type="PROSITE" id="PS51212"/>
    </source>
</evidence>
<keyword evidence="6" id="KW-0325">Glycoprotein</keyword>
<dbReference type="OrthoDB" id="5985073at2759"/>
<evidence type="ECO:0000256" key="7">
    <source>
        <dbReference type="SAM" id="MobiDB-lite"/>
    </source>
</evidence>
<keyword evidence="4" id="KW-1133">Transmembrane helix</keyword>
<keyword evidence="3 8" id="KW-0732">Signal</keyword>
<evidence type="ECO:0000256" key="5">
    <source>
        <dbReference type="ARBA" id="ARBA00023136"/>
    </source>
</evidence>
<proteinExistence type="predicted"/>
<reference evidence="10 11" key="1">
    <citation type="submission" date="2017-12" db="EMBL/GenBank/DDBJ databases">
        <title>Comparative genomics of Botrytis spp.</title>
        <authorList>
            <person name="Valero-Jimenez C.A."/>
            <person name="Tapia P."/>
            <person name="Veloso J."/>
            <person name="Silva-Moreno E."/>
            <person name="Staats M."/>
            <person name="Valdes J.H."/>
            <person name="Van Kan J.A.L."/>
        </authorList>
    </citation>
    <scope>NUCLEOTIDE SEQUENCE [LARGE SCALE GENOMIC DNA]</scope>
    <source>
        <strain evidence="10 11">Bt9001</strain>
    </source>
</reference>
<gene>
    <name evidence="10" type="ORF">BTUL_0150g00090</name>
</gene>
<dbReference type="PANTHER" id="PTHR24269">
    <property type="entry name" value="KREMEN PROTEIN"/>
    <property type="match status" value="1"/>
</dbReference>
<comment type="caution">
    <text evidence="10">The sequence shown here is derived from an EMBL/GenBank/DDBJ whole genome shotgun (WGS) entry which is preliminary data.</text>
</comment>
<organism evidence="10 11">
    <name type="scientific">Botrytis tulipae</name>
    <dbReference type="NCBI Taxonomy" id="87230"/>
    <lineage>
        <taxon>Eukaryota</taxon>
        <taxon>Fungi</taxon>
        <taxon>Dikarya</taxon>
        <taxon>Ascomycota</taxon>
        <taxon>Pezizomycotina</taxon>
        <taxon>Leotiomycetes</taxon>
        <taxon>Helotiales</taxon>
        <taxon>Sclerotiniaceae</taxon>
        <taxon>Botrytis</taxon>
    </lineage>
</organism>
<feature type="domain" description="WSC" evidence="9">
    <location>
        <begin position="1231"/>
        <end position="1329"/>
    </location>
</feature>
<feature type="domain" description="WSC" evidence="9">
    <location>
        <begin position="1061"/>
        <end position="1159"/>
    </location>
</feature>